<keyword evidence="8" id="KW-0764">Sulfate transport</keyword>
<dbReference type="InterPro" id="IPR059112">
    <property type="entry name" value="CysZ/EI24"/>
</dbReference>
<reference evidence="11 12" key="1">
    <citation type="submission" date="2017-07" db="EMBL/GenBank/DDBJ databases">
        <title>Complete genome sequence of Actinoalloteichus hoggarensis DSM 45943, type strain of Actinoalloteichus hoggarensis.</title>
        <authorList>
            <person name="Ruckert C."/>
            <person name="Nouioui I."/>
            <person name="Willmese J."/>
            <person name="van Wezel G."/>
            <person name="Klenk H.-P."/>
            <person name="Kalinowski J."/>
            <person name="Zotchev S.B."/>
        </authorList>
    </citation>
    <scope>NUCLEOTIDE SEQUENCE [LARGE SCALE GENOMIC DNA]</scope>
    <source>
        <strain evidence="11 12">DSM 45943</strain>
    </source>
</reference>
<feature type="transmembrane region" description="Helical" evidence="10">
    <location>
        <begin position="32"/>
        <end position="57"/>
    </location>
</feature>
<keyword evidence="9 10" id="KW-0472">Membrane</keyword>
<feature type="transmembrane region" description="Helical" evidence="10">
    <location>
        <begin position="146"/>
        <end position="179"/>
    </location>
</feature>
<keyword evidence="5" id="KW-0028">Amino-acid biosynthesis</keyword>
<dbReference type="AlphaFoldDB" id="A0A221VWH1"/>
<dbReference type="PANTHER" id="PTHR37468:SF1">
    <property type="entry name" value="SULFATE TRANSPORTER CYSZ"/>
    <property type="match status" value="1"/>
</dbReference>
<accession>A0A221VWH1</accession>
<evidence type="ECO:0000313" key="11">
    <source>
        <dbReference type="EMBL" id="ASO17896.1"/>
    </source>
</evidence>
<dbReference type="KEGG" id="ahg:AHOG_01150"/>
<keyword evidence="7 10" id="KW-1133">Transmembrane helix</keyword>
<name>A0A221VWH1_9PSEU</name>
<keyword evidence="4" id="KW-0997">Cell inner membrane</keyword>
<evidence type="ECO:0000256" key="10">
    <source>
        <dbReference type="SAM" id="Phobius"/>
    </source>
</evidence>
<evidence type="ECO:0000256" key="7">
    <source>
        <dbReference type="ARBA" id="ARBA00022989"/>
    </source>
</evidence>
<evidence type="ECO:0000313" key="12">
    <source>
        <dbReference type="Proteomes" id="UP000204221"/>
    </source>
</evidence>
<dbReference type="GO" id="GO:0009675">
    <property type="term" value="F:high-affinity sulfate:proton symporter activity"/>
    <property type="evidence" value="ECO:0007669"/>
    <property type="project" value="TreeGrafter"/>
</dbReference>
<organism evidence="11 12">
    <name type="scientific">Actinoalloteichus hoggarensis</name>
    <dbReference type="NCBI Taxonomy" id="1470176"/>
    <lineage>
        <taxon>Bacteria</taxon>
        <taxon>Bacillati</taxon>
        <taxon>Actinomycetota</taxon>
        <taxon>Actinomycetes</taxon>
        <taxon>Pseudonocardiales</taxon>
        <taxon>Pseudonocardiaceae</taxon>
        <taxon>Actinoalloteichus</taxon>
    </lineage>
</organism>
<dbReference type="GO" id="GO:0000103">
    <property type="term" value="P:sulfate assimilation"/>
    <property type="evidence" value="ECO:0007669"/>
    <property type="project" value="TreeGrafter"/>
</dbReference>
<keyword evidence="6 10" id="KW-0812">Transmembrane</keyword>
<evidence type="ECO:0000256" key="5">
    <source>
        <dbReference type="ARBA" id="ARBA00022605"/>
    </source>
</evidence>
<dbReference type="GO" id="GO:0005886">
    <property type="term" value="C:plasma membrane"/>
    <property type="evidence" value="ECO:0007669"/>
    <property type="project" value="TreeGrafter"/>
</dbReference>
<evidence type="ECO:0000256" key="8">
    <source>
        <dbReference type="ARBA" id="ARBA00023032"/>
    </source>
</evidence>
<dbReference type="GO" id="GO:0019344">
    <property type="term" value="P:cysteine biosynthetic process"/>
    <property type="evidence" value="ECO:0007669"/>
    <property type="project" value="TreeGrafter"/>
</dbReference>
<comment type="subcellular location">
    <subcellularLocation>
        <location evidence="1">Membrane</location>
        <topology evidence="1">Multi-pass membrane protein</topology>
    </subcellularLocation>
</comment>
<feature type="transmembrane region" description="Helical" evidence="10">
    <location>
        <begin position="78"/>
        <end position="99"/>
    </location>
</feature>
<sequence length="250" mass="26699">MRDAFTGLGIAGRGYALLFSSRRHLLRGAVPALLTSLLYLGLLITLVVFSGDITAWLTPFADGWAEPLRSLTRITVGIVFFAAVIAAGQAVFLTVTLLVGGPVYESISEEIDEQLGGGVVEEAQTGWFRSVLAGLGDAVRMLFRSLIWAVVLMALGFIPILGLLVPLLAILVGSWLLALEITSLPMGRRGIGLVDCRRRLRRRRMLALGFALPNYLLMLVPFAALIATPAALAGGTVLARTLLDEETAAA</sequence>
<keyword evidence="2" id="KW-0813">Transport</keyword>
<dbReference type="PANTHER" id="PTHR37468">
    <property type="entry name" value="SULFATE TRANSPORTER CYSZ"/>
    <property type="match status" value="1"/>
</dbReference>
<feature type="transmembrane region" description="Helical" evidence="10">
    <location>
        <begin position="206"/>
        <end position="232"/>
    </location>
</feature>
<dbReference type="EMBL" id="CP022521">
    <property type="protein sequence ID" value="ASO17896.1"/>
    <property type="molecule type" value="Genomic_DNA"/>
</dbReference>
<evidence type="ECO:0000256" key="3">
    <source>
        <dbReference type="ARBA" id="ARBA00022475"/>
    </source>
</evidence>
<keyword evidence="3" id="KW-1003">Cell membrane</keyword>
<keyword evidence="12" id="KW-1185">Reference proteome</keyword>
<gene>
    <name evidence="11" type="ORF">AHOG_01150</name>
</gene>
<proteinExistence type="predicted"/>
<dbReference type="Pfam" id="PF07264">
    <property type="entry name" value="EI24"/>
    <property type="match status" value="1"/>
</dbReference>
<evidence type="ECO:0000256" key="6">
    <source>
        <dbReference type="ARBA" id="ARBA00022692"/>
    </source>
</evidence>
<protein>
    <submittedName>
        <fullName evidence="11">Putative sulfate transport protein CysZ</fullName>
    </submittedName>
</protein>
<dbReference type="Proteomes" id="UP000204221">
    <property type="component" value="Chromosome"/>
</dbReference>
<evidence type="ECO:0000256" key="9">
    <source>
        <dbReference type="ARBA" id="ARBA00023136"/>
    </source>
</evidence>
<dbReference type="InterPro" id="IPR050480">
    <property type="entry name" value="CysZ-like"/>
</dbReference>
<evidence type="ECO:0000256" key="2">
    <source>
        <dbReference type="ARBA" id="ARBA00022448"/>
    </source>
</evidence>
<evidence type="ECO:0000256" key="4">
    <source>
        <dbReference type="ARBA" id="ARBA00022519"/>
    </source>
</evidence>
<evidence type="ECO:0000256" key="1">
    <source>
        <dbReference type="ARBA" id="ARBA00004141"/>
    </source>
</evidence>